<dbReference type="Proteomes" id="UP001165063">
    <property type="component" value="Unassembled WGS sequence"/>
</dbReference>
<gene>
    <name evidence="1" type="ORF">Amon01_000756100</name>
</gene>
<name>A0A9W6Z787_AMBMO</name>
<dbReference type="SUPFAM" id="SSF53474">
    <property type="entry name" value="alpha/beta-Hydrolases"/>
    <property type="match status" value="1"/>
</dbReference>
<dbReference type="AlphaFoldDB" id="A0A9W6Z787"/>
<dbReference type="EMBL" id="BSXU01005675">
    <property type="protein sequence ID" value="GMG55467.1"/>
    <property type="molecule type" value="Genomic_DNA"/>
</dbReference>
<dbReference type="OrthoDB" id="9974421at2759"/>
<dbReference type="Gene3D" id="3.40.50.1820">
    <property type="entry name" value="alpha/beta hydrolase"/>
    <property type="match status" value="1"/>
</dbReference>
<proteinExistence type="predicted"/>
<evidence type="ECO:0000313" key="1">
    <source>
        <dbReference type="EMBL" id="GMG55467.1"/>
    </source>
</evidence>
<reference evidence="1" key="1">
    <citation type="submission" date="2023-04" db="EMBL/GenBank/DDBJ databases">
        <title>Ambrosiozyma monospora NBRC 1965.</title>
        <authorList>
            <person name="Ichikawa N."/>
            <person name="Sato H."/>
            <person name="Tonouchi N."/>
        </authorList>
    </citation>
    <scope>NUCLEOTIDE SEQUENCE</scope>
    <source>
        <strain evidence="1">NBRC 1965</strain>
    </source>
</reference>
<protein>
    <submittedName>
        <fullName evidence="1">Unnamed protein product</fullName>
    </submittedName>
</protein>
<comment type="caution">
    <text evidence="1">The sequence shown here is derived from an EMBL/GenBank/DDBJ whole genome shotgun (WGS) entry which is preliminary data.</text>
</comment>
<dbReference type="InterPro" id="IPR029058">
    <property type="entry name" value="AB_hydrolase_fold"/>
</dbReference>
<accession>A0A9W6Z787</accession>
<dbReference type="PANTHER" id="PTHR11005">
    <property type="entry name" value="LYSOSOMAL ACID LIPASE-RELATED"/>
    <property type="match status" value="1"/>
</dbReference>
<sequence>MPSILFWQRITYPPFFVKLIDLPNQILFDWKSTNIDYMQKFISYFHLYSTTSVKCVVHWFQIIKSGRFQMYQDSDIFRAFEYPTESITIPKILIIYGMADSLVDINDLMKQLPVAKFSKLNKIEMADLDMVAENGVIKSDAASINSSGKAKESQVLIVRELELSDDDDGDYDDNENDGVISLHDDDREDNVKVMVMDQSVMNIVGVQNYEHLDLIWGRHVNHYVINNVLDFLECGELKL</sequence>
<evidence type="ECO:0000313" key="2">
    <source>
        <dbReference type="Proteomes" id="UP001165063"/>
    </source>
</evidence>
<organism evidence="1 2">
    <name type="scientific">Ambrosiozyma monospora</name>
    <name type="common">Yeast</name>
    <name type="synonym">Endomycopsis monosporus</name>
    <dbReference type="NCBI Taxonomy" id="43982"/>
    <lineage>
        <taxon>Eukaryota</taxon>
        <taxon>Fungi</taxon>
        <taxon>Dikarya</taxon>
        <taxon>Ascomycota</taxon>
        <taxon>Saccharomycotina</taxon>
        <taxon>Pichiomycetes</taxon>
        <taxon>Pichiales</taxon>
        <taxon>Pichiaceae</taxon>
        <taxon>Ambrosiozyma</taxon>
    </lineage>
</organism>
<keyword evidence="2" id="KW-1185">Reference proteome</keyword>